<gene>
    <name evidence="1" type="ORF">ERW53_10325</name>
</gene>
<keyword evidence="2" id="KW-1185">Reference proteome</keyword>
<dbReference type="Proteomes" id="UP000294166">
    <property type="component" value="Unassembled WGS sequence"/>
</dbReference>
<evidence type="ECO:0008006" key="3">
    <source>
        <dbReference type="Google" id="ProtNLM"/>
    </source>
</evidence>
<comment type="caution">
    <text evidence="1">The sequence shown here is derived from an EMBL/GenBank/DDBJ whole genome shotgun (WGS) entry which is preliminary data.</text>
</comment>
<accession>A0ABY0I654</accession>
<evidence type="ECO:0000313" key="1">
    <source>
        <dbReference type="EMBL" id="RYU64363.1"/>
    </source>
</evidence>
<dbReference type="EMBL" id="SEZN01000016">
    <property type="protein sequence ID" value="RYU64363.1"/>
    <property type="molecule type" value="Genomic_DNA"/>
</dbReference>
<sequence length="168" mass="19155">MFSNNEQIKILCHDLMFIMMDGYPIGKNQADFYLIAHLSKAISQVRYDEKKKLTFILYSNDNSLCQAFEFQCQHASIACEIIHTKPIQGQNTNHQEYTTAELNNIACLYKALKSKSMLVTELFNTTKLAQNEATKALNALVQKDLIARSSSNKKVWEVVAELKPELFA</sequence>
<organism evidence="1 2">
    <name type="scientific">Aliivibrio finisterrensis</name>
    <dbReference type="NCBI Taxonomy" id="511998"/>
    <lineage>
        <taxon>Bacteria</taxon>
        <taxon>Pseudomonadati</taxon>
        <taxon>Pseudomonadota</taxon>
        <taxon>Gammaproteobacteria</taxon>
        <taxon>Vibrionales</taxon>
        <taxon>Vibrionaceae</taxon>
        <taxon>Aliivibrio</taxon>
    </lineage>
</organism>
<name>A0ABY0I654_9GAMM</name>
<evidence type="ECO:0000313" key="2">
    <source>
        <dbReference type="Proteomes" id="UP000294166"/>
    </source>
</evidence>
<proteinExistence type="predicted"/>
<protein>
    <recommendedName>
        <fullName evidence="3">MarR family transcriptional regulator</fullName>
    </recommendedName>
</protein>
<reference evidence="1 2" key="1">
    <citation type="submission" date="2019-02" db="EMBL/GenBank/DDBJ databases">
        <title>Genome sequences of Aliivibrio finisterrensis strains from farmed Atlantic salmon.</title>
        <authorList>
            <person name="Bowman J.P."/>
        </authorList>
    </citation>
    <scope>NUCLEOTIDE SEQUENCE [LARGE SCALE GENOMIC DNA]</scope>
    <source>
        <strain evidence="1 2">A21</strain>
    </source>
</reference>